<evidence type="ECO:0000313" key="2">
    <source>
        <dbReference type="EMBL" id="DAE28567.1"/>
    </source>
</evidence>
<feature type="compositionally biased region" description="Basic and acidic residues" evidence="1">
    <location>
        <begin position="80"/>
        <end position="101"/>
    </location>
</feature>
<reference evidence="2" key="1">
    <citation type="journal article" date="2021" name="Proc. Natl. Acad. Sci. U.S.A.">
        <title>A Catalog of Tens of Thousands of Viruses from Human Metagenomes Reveals Hidden Associations with Chronic Diseases.</title>
        <authorList>
            <person name="Tisza M.J."/>
            <person name="Buck C.B."/>
        </authorList>
    </citation>
    <scope>NUCLEOTIDE SEQUENCE</scope>
    <source>
        <strain evidence="2">CtQSn51</strain>
    </source>
</reference>
<evidence type="ECO:0000256" key="1">
    <source>
        <dbReference type="SAM" id="MobiDB-lite"/>
    </source>
</evidence>
<feature type="region of interest" description="Disordered" evidence="1">
    <location>
        <begin position="80"/>
        <end position="108"/>
    </location>
</feature>
<protein>
    <submittedName>
        <fullName evidence="2">Uncharacterized protein</fullName>
    </submittedName>
</protein>
<organism evidence="2">
    <name type="scientific">virus sp. ctQSn51</name>
    <dbReference type="NCBI Taxonomy" id="2828252"/>
    <lineage>
        <taxon>Viruses</taxon>
    </lineage>
</organism>
<sequence>MGYLRTKLVYRRMEFRLKERIMNDIKQKINHAHELLSNVQIAGAYAKLFGAAMQEIENAYAGVERAERELITLRNQVAEAEKAKKAKKVKAEEADTAKAPEESEVTDG</sequence>
<dbReference type="EMBL" id="BK059089">
    <property type="protein sequence ID" value="DAE28567.1"/>
    <property type="molecule type" value="Genomic_DNA"/>
</dbReference>
<name>A0A8S5RB44_9VIRU</name>
<accession>A0A8S5RB44</accession>
<proteinExistence type="predicted"/>